<name>A0AAW1J1B5_POPJA</name>
<comment type="caution">
    <text evidence="1">The sequence shown here is derived from an EMBL/GenBank/DDBJ whole genome shotgun (WGS) entry which is preliminary data.</text>
</comment>
<keyword evidence="2" id="KW-1185">Reference proteome</keyword>
<protein>
    <submittedName>
        <fullName evidence="1">Uncharacterized protein</fullName>
    </submittedName>
</protein>
<organism evidence="1 2">
    <name type="scientific">Popillia japonica</name>
    <name type="common">Japanese beetle</name>
    <dbReference type="NCBI Taxonomy" id="7064"/>
    <lineage>
        <taxon>Eukaryota</taxon>
        <taxon>Metazoa</taxon>
        <taxon>Ecdysozoa</taxon>
        <taxon>Arthropoda</taxon>
        <taxon>Hexapoda</taxon>
        <taxon>Insecta</taxon>
        <taxon>Pterygota</taxon>
        <taxon>Neoptera</taxon>
        <taxon>Endopterygota</taxon>
        <taxon>Coleoptera</taxon>
        <taxon>Polyphaga</taxon>
        <taxon>Scarabaeiformia</taxon>
        <taxon>Scarabaeidae</taxon>
        <taxon>Rutelinae</taxon>
        <taxon>Popillia</taxon>
    </lineage>
</organism>
<evidence type="ECO:0000313" key="1">
    <source>
        <dbReference type="EMBL" id="KAK9696658.1"/>
    </source>
</evidence>
<accession>A0AAW1J1B5</accession>
<dbReference type="Proteomes" id="UP001458880">
    <property type="component" value="Unassembled WGS sequence"/>
</dbReference>
<evidence type="ECO:0000313" key="2">
    <source>
        <dbReference type="Proteomes" id="UP001458880"/>
    </source>
</evidence>
<dbReference type="EMBL" id="JASPKY010000444">
    <property type="protein sequence ID" value="KAK9696658.1"/>
    <property type="molecule type" value="Genomic_DNA"/>
</dbReference>
<proteinExistence type="predicted"/>
<reference evidence="1 2" key="1">
    <citation type="journal article" date="2024" name="BMC Genomics">
        <title>De novo assembly and annotation of Popillia japonica's genome with initial clues to its potential as an invasive pest.</title>
        <authorList>
            <person name="Cucini C."/>
            <person name="Boschi S."/>
            <person name="Funari R."/>
            <person name="Cardaioli E."/>
            <person name="Iannotti N."/>
            <person name="Marturano G."/>
            <person name="Paoli F."/>
            <person name="Bruttini M."/>
            <person name="Carapelli A."/>
            <person name="Frati F."/>
            <person name="Nardi F."/>
        </authorList>
    </citation>
    <scope>NUCLEOTIDE SEQUENCE [LARGE SCALE GENOMIC DNA]</scope>
    <source>
        <strain evidence="1">DMR45628</strain>
    </source>
</reference>
<gene>
    <name evidence="1" type="ORF">QE152_g31433</name>
</gene>
<sequence>MHTIIVSATDKAAWKELLEQSDITNPKATKLVINVDNKTVPVYVDLTNPEVQAILNKLVMQVTTSIVVLPSVGTTTETEQSTSRVIVLPINENGHSSYFKCDVGRRDVSAQFLELSHLIGPNPVFVKVVLSNRQVVAIDTTNPAVIAQLRNICSEPRSENNILLITVIDSQNNTVSYVLNILDQTVVDALKQISSQESRPGLTSIQIKDTDGAVVTLYLDLTDTSVLAVLEHLQDISIKYMPEIIVLKDENGKDTVLLIKTYVDGKVTQIVLDLNNKDVIDGLIGFQDTHNVNAIPIEVNTIHGTLKLYLDRLNPIIISKLIKLSQQPKQPDVVNPVIVKPNTVTLTFIGGVHTSTISLNLNDEATKNILLESCVDKTETTKTVLISWDNNTIISCNIETTDSVIAEKLTQVATTVEFHVDSGSLLIIPVPNPDNRTSSYIILDVFQSEVVKVLNELSQLIDDDATTFFFTDKNREVHLCKLNVNKPSIIQTLLELAKYTPAWIQPITIVNPYGPAPFFVTTIFYNGEVKPIVIDLNTVIGRLEQLKVLPGVSVTKPLEIPYVNSKGVYQTITVDIGNSETVRKLLELSVPPYTTTTDILINRLVVESTDSILFIPVQQDNNHLIVLSFDTSNSNVFNELLNLAASPGESSTIVYVQSPSGETIPIRINISDQNVITKLKYISKGYRVKVSPTSVVAFAVDDVKNFKHVIVLDLSNPDVIKELRNLTRLNTENTVTVINIYDQDGNPQVVAVDLQNPIILKSLENLQWETQPNILPVYFPSVYGPKPIVVLTVEDDWHSSLPIVLDTNKADVVNILNSVSNPRDADAFGIEVSSGRKSVRFYINPAKPAVKHALMRASLLTRYGPFPIMAYPLGQLLTIPVETAARVPIRVVVDTSDTYTVETIRNFPEGPADQPGVVIVLPPVQEPGSPTVVRINRRDAYVTDIVQRLGQRLFDVIRPEVIPPSGPLPLLSFYIQVNGTVQSVTLDINQKKVLRSILRHSTTNDRHWNIKRLRFPSLDGKIYTVSLLETPELYQTLLRVTKLSSVIIEPVRQILSNANKPLLTMILKHEDGSSPVTIDTEDEKTLQELSNYNVDIGSDIITIVFNTAKSGKVPIKLSYTDDRVIEALIRLNKKAPFAVVPVQDSYPVISVLIKDNQRIRLDTNNPKVIKVLLRLAMQPDNELYPQTDIAVKNENGLAIPIKIAFKNPLIYDVLVELSKLSPIPPVVILPNHPVKRIPQFPVRVLPPGKQIWPLIFYANQRERIVLDPNNHFVMNTLVEISKQAGKNQNAQTVLLTDIDGNVLRFSIDFTHAATIEELKKLSNRSPLQFEPKPVPYLPSLIVAGSNGIPGQNRPLTVDLQNVEVLNTLIDLSRKFVFKNPYRLQIQTHADSVFCLIDFNDPRVYNVLERFQTNGPAEPYFVTFDVPDTFGNTWRIVIDMENREVMEQLYKSSNATIGKPSTQIHFTDKTGYVHKIALNFNDVSTISLLKKLTLQSTGREAIMVGRKQQFIVEFTATLPHGKEIYFSVDTANESVLKKLKQLSDMFNGKTQTVINLPLPDGKVISVKLDFTDPITLQNLHNLEEESHGGPSRPLIPLEEGPRPVQQLLISFTINSPHYGQVTFTIDLNQPGMIDKMKKLSAMYVPGKPLTQVTIDNQQGESFILQLDLTNPRTVEYLAKLTEESTGRNPLEGKDPGGVTDVQYNLLTLELPAGVEVLPITMNMRDSATVDLLHRLDRNQPFNQSLTAINVPQRGGHGTTQVHIDTTNLQTAEDLAADSIPTVFPTMAPAINLLTYFFLEVPNGIATVEVDLAVRSNVLNLLKISQSVPPQNSHSPASVVEVRDDTGQYLRIPIYLRHPDVVKALLSTFSSVKQIQINADRMPSVVLVIPQGNNLPHITYKFQTKPKVLKALVQLLSPYQRGIAVHVTDVLKNQHQFVLPIGDPALPAQLQAFPLAILISNIKPSSLFIVYAINDAKQMEPIYLNMDIPRTVEVLQRMQSYDNAPLTLVRYKTNRPPGVAYVTLNLMNPTTLASLRKVYYPVVPAGSGSMRITLNLANPHVIDGINEITRLADLNGRYTVIELEDPYG</sequence>